<evidence type="ECO:0000259" key="8">
    <source>
        <dbReference type="Pfam" id="PF03772"/>
    </source>
</evidence>
<dbReference type="InterPro" id="IPR004477">
    <property type="entry name" value="ComEC_N"/>
</dbReference>
<keyword evidence="2" id="KW-1003">Cell membrane</keyword>
<keyword evidence="4 7" id="KW-1133">Transmembrane helix</keyword>
<dbReference type="Proteomes" id="UP001241603">
    <property type="component" value="Unassembled WGS sequence"/>
</dbReference>
<organism evidence="10 11">
    <name type="scientific">Kaistia dalseonensis</name>
    <dbReference type="NCBI Taxonomy" id="410840"/>
    <lineage>
        <taxon>Bacteria</taxon>
        <taxon>Pseudomonadati</taxon>
        <taxon>Pseudomonadota</taxon>
        <taxon>Alphaproteobacteria</taxon>
        <taxon>Hyphomicrobiales</taxon>
        <taxon>Kaistiaceae</taxon>
        <taxon>Kaistia</taxon>
    </lineage>
</organism>
<keyword evidence="3 7" id="KW-0812">Transmembrane</keyword>
<comment type="subcellular location">
    <subcellularLocation>
        <location evidence="1">Cell membrane</location>
        <topology evidence="1">Multi-pass membrane protein</topology>
    </subcellularLocation>
</comment>
<feature type="transmembrane region" description="Helical" evidence="7">
    <location>
        <begin position="411"/>
        <end position="429"/>
    </location>
</feature>
<dbReference type="RefSeq" id="WP_266347321.1">
    <property type="nucleotide sequence ID" value="NZ_JAPKNG010000001.1"/>
</dbReference>
<dbReference type="EMBL" id="JAUSVO010000001">
    <property type="protein sequence ID" value="MDQ0436407.1"/>
    <property type="molecule type" value="Genomic_DNA"/>
</dbReference>
<feature type="transmembrane region" description="Helical" evidence="7">
    <location>
        <begin position="57"/>
        <end position="77"/>
    </location>
</feature>
<feature type="transmembrane region" description="Helical" evidence="7">
    <location>
        <begin position="545"/>
        <end position="565"/>
    </location>
</feature>
<feature type="domain" description="DUF4131" evidence="9">
    <location>
        <begin position="86"/>
        <end position="234"/>
    </location>
</feature>
<evidence type="ECO:0000259" key="9">
    <source>
        <dbReference type="Pfam" id="PF13567"/>
    </source>
</evidence>
<accession>A0ABU0H2Y3</accession>
<keyword evidence="5 7" id="KW-0472">Membrane</keyword>
<protein>
    <submittedName>
        <fullName evidence="10">Competence protein ComEC</fullName>
    </submittedName>
</protein>
<dbReference type="NCBIfam" id="TIGR00360">
    <property type="entry name" value="ComEC_N-term"/>
    <property type="match status" value="1"/>
</dbReference>
<dbReference type="InterPro" id="IPR052159">
    <property type="entry name" value="Competence_DNA_uptake"/>
</dbReference>
<evidence type="ECO:0000256" key="4">
    <source>
        <dbReference type="ARBA" id="ARBA00022989"/>
    </source>
</evidence>
<evidence type="ECO:0000256" key="7">
    <source>
        <dbReference type="SAM" id="Phobius"/>
    </source>
</evidence>
<feature type="transmembrane region" description="Helical" evidence="7">
    <location>
        <begin position="341"/>
        <end position="356"/>
    </location>
</feature>
<feature type="compositionally biased region" description="Basic and acidic residues" evidence="6">
    <location>
        <begin position="1"/>
        <end position="11"/>
    </location>
</feature>
<feature type="transmembrane region" description="Helical" evidence="7">
    <location>
        <begin position="83"/>
        <end position="101"/>
    </location>
</feature>
<keyword evidence="11" id="KW-1185">Reference proteome</keyword>
<dbReference type="InterPro" id="IPR025405">
    <property type="entry name" value="DUF4131"/>
</dbReference>
<feature type="domain" description="ComEC/Rec2-related protein" evidence="8">
    <location>
        <begin position="279"/>
        <end position="569"/>
    </location>
</feature>
<feature type="transmembrane region" description="Helical" evidence="7">
    <location>
        <begin position="386"/>
        <end position="405"/>
    </location>
</feature>
<dbReference type="Pfam" id="PF13567">
    <property type="entry name" value="DUF4131"/>
    <property type="match status" value="1"/>
</dbReference>
<evidence type="ECO:0000256" key="5">
    <source>
        <dbReference type="ARBA" id="ARBA00023136"/>
    </source>
</evidence>
<feature type="transmembrane region" description="Helical" evidence="7">
    <location>
        <begin position="308"/>
        <end position="329"/>
    </location>
</feature>
<dbReference type="PANTHER" id="PTHR30619">
    <property type="entry name" value="DNA INTERNALIZATION/COMPETENCE PROTEIN COMEC/REC2"/>
    <property type="match status" value="1"/>
</dbReference>
<proteinExistence type="predicted"/>
<evidence type="ECO:0000256" key="3">
    <source>
        <dbReference type="ARBA" id="ARBA00022692"/>
    </source>
</evidence>
<evidence type="ECO:0000313" key="11">
    <source>
        <dbReference type="Proteomes" id="UP001241603"/>
    </source>
</evidence>
<feature type="transmembrane region" description="Helical" evidence="7">
    <location>
        <begin position="449"/>
        <end position="473"/>
    </location>
</feature>
<feature type="compositionally biased region" description="Basic and acidic residues" evidence="6">
    <location>
        <begin position="755"/>
        <end position="770"/>
    </location>
</feature>
<reference evidence="10 11" key="1">
    <citation type="submission" date="2023-07" db="EMBL/GenBank/DDBJ databases">
        <title>Genomic Encyclopedia of Type Strains, Phase IV (KMG-IV): sequencing the most valuable type-strain genomes for metagenomic binning, comparative biology and taxonomic classification.</title>
        <authorList>
            <person name="Goeker M."/>
        </authorList>
    </citation>
    <scope>NUCLEOTIDE SEQUENCE [LARGE SCALE GENOMIC DNA]</scope>
    <source>
        <strain evidence="10 11">B6-8</strain>
    </source>
</reference>
<evidence type="ECO:0000313" key="10">
    <source>
        <dbReference type="EMBL" id="MDQ0436407.1"/>
    </source>
</evidence>
<sequence length="844" mass="90031">MAGGGSRERLRWGTTPGGNEAGETRFRQRVAAAALALGRVERLGLWLGASLEREIDAGIGFLWLPVGFALGVLLYFAAPSEPFGPALFALSLGAWGISWRARHARAGLLYTALGVAMIASGMAAMKLRTDRLATPMIERQVTGTLSGWVEHRDARRGGYRLTVRVAAFEGRRSVTMPERVTVTVRGRAAPMVGDGISALVQLRPPSGPALPGSYDFGRNAFFEGIGATGFAYGAPKRAEIGPAPFAIRLMRPLEDLREAIRAEILDTLQGDTARIATALIIGDAGGISEAAEDDLRQSGLAHILSVSGLHMVLVAGAVFWSVRALLAFVPGLALRRPIKKWAALAALAVTGFYLLISGLDVAAQRSFIMTAVAFLAILLDRRAISMRNVAIAALIVLAIAPESILSASFQMSFAATMALVAGFEALAAARSKRVLPRPEMSTIGRGFRWAIVLVGGLALTSLLGGLGSTPFALYHFQRMAPLSIVANVLAMPLTDFLVMPMALISVIVMPFGFAAPLLQLMGVGIDGMLGVARLVSEWSAGSGGAAMPSAVALMIFVAGFLWLSLMRQRWRLVGLAPMLVGGALALTPERPEVLVAADGRMVGLRDEEGRYRLVARKVDDFIADIWLRSDGDPRDPKAPTLMQGTTCDGLGCVGRLADGRILALTLDRAAFEEDCRRAQLLVTPLVAPAACYQRIVVIDRPMLERTGSLALLARQVAAAPDAAREADAAAVTGAFDTPADGPPIDITDLAVNDRTPLDEDRGDDATRYEALETPLLARRTPNDEDLPPVMQLNQEAQHQDDPETTRPAMQAAERDFIGRTAYPATRRPWMPPVPQRPEAVSSGG</sequence>
<gene>
    <name evidence="10" type="ORF">QO014_000777</name>
</gene>
<evidence type="ECO:0000256" key="6">
    <source>
        <dbReference type="SAM" id="MobiDB-lite"/>
    </source>
</evidence>
<dbReference type="Pfam" id="PF03772">
    <property type="entry name" value="Competence"/>
    <property type="match status" value="1"/>
</dbReference>
<feature type="transmembrane region" description="Helical" evidence="7">
    <location>
        <begin position="503"/>
        <end position="525"/>
    </location>
</feature>
<dbReference type="PANTHER" id="PTHR30619:SF1">
    <property type="entry name" value="RECOMBINATION PROTEIN 2"/>
    <property type="match status" value="1"/>
</dbReference>
<evidence type="ECO:0000256" key="2">
    <source>
        <dbReference type="ARBA" id="ARBA00022475"/>
    </source>
</evidence>
<comment type="caution">
    <text evidence="10">The sequence shown here is derived from an EMBL/GenBank/DDBJ whole genome shotgun (WGS) entry which is preliminary data.</text>
</comment>
<name>A0ABU0H2Y3_9HYPH</name>
<feature type="region of interest" description="Disordered" evidence="6">
    <location>
        <begin position="1"/>
        <end position="23"/>
    </location>
</feature>
<feature type="transmembrane region" description="Helical" evidence="7">
    <location>
        <begin position="108"/>
        <end position="127"/>
    </location>
</feature>
<feature type="region of interest" description="Disordered" evidence="6">
    <location>
        <begin position="734"/>
        <end position="844"/>
    </location>
</feature>
<evidence type="ECO:0000256" key="1">
    <source>
        <dbReference type="ARBA" id="ARBA00004651"/>
    </source>
</evidence>